<dbReference type="PANTHER" id="PTHR11567">
    <property type="entry name" value="ACID PHOSPHATASE-RELATED"/>
    <property type="match status" value="1"/>
</dbReference>
<dbReference type="SUPFAM" id="SSF53254">
    <property type="entry name" value="Phosphoglycerate mutase-like"/>
    <property type="match status" value="1"/>
</dbReference>
<protein>
    <submittedName>
        <fullName evidence="3">Uncharacterized protein</fullName>
    </submittedName>
</protein>
<organism evidence="3 4">
    <name type="scientific">Strongylus vulgaris</name>
    <name type="common">Blood worm</name>
    <dbReference type="NCBI Taxonomy" id="40348"/>
    <lineage>
        <taxon>Eukaryota</taxon>
        <taxon>Metazoa</taxon>
        <taxon>Ecdysozoa</taxon>
        <taxon>Nematoda</taxon>
        <taxon>Chromadorea</taxon>
        <taxon>Rhabditida</taxon>
        <taxon>Rhabditina</taxon>
        <taxon>Rhabditomorpha</taxon>
        <taxon>Strongyloidea</taxon>
        <taxon>Strongylidae</taxon>
        <taxon>Strongylus</taxon>
    </lineage>
</organism>
<evidence type="ECO:0000313" key="4">
    <source>
        <dbReference type="Proteomes" id="UP000270094"/>
    </source>
</evidence>
<evidence type="ECO:0000256" key="2">
    <source>
        <dbReference type="SAM" id="Phobius"/>
    </source>
</evidence>
<evidence type="ECO:0000313" key="3">
    <source>
        <dbReference type="EMBL" id="VDM68002.1"/>
    </source>
</evidence>
<dbReference type="GO" id="GO:0016791">
    <property type="term" value="F:phosphatase activity"/>
    <property type="evidence" value="ECO:0007669"/>
    <property type="project" value="TreeGrafter"/>
</dbReference>
<proteinExistence type="inferred from homology"/>
<dbReference type="InterPro" id="IPR050645">
    <property type="entry name" value="Histidine_acid_phosphatase"/>
</dbReference>
<dbReference type="OrthoDB" id="10257284at2759"/>
<dbReference type="Proteomes" id="UP000270094">
    <property type="component" value="Unassembled WGS sequence"/>
</dbReference>
<keyword evidence="2" id="KW-1133">Transmembrane helix</keyword>
<keyword evidence="2" id="KW-0812">Transmembrane</keyword>
<comment type="similarity">
    <text evidence="1">Belongs to the histidine acid phosphatase family.</text>
</comment>
<dbReference type="PANTHER" id="PTHR11567:SF138">
    <property type="entry name" value="INTESTINAL ACID PHOSPHATASE"/>
    <property type="match status" value="1"/>
</dbReference>
<dbReference type="AlphaFoldDB" id="A0A3P7KKF5"/>
<gene>
    <name evidence="3" type="ORF">SVUK_LOCUS3000</name>
</gene>
<accession>A0A3P7KKF5</accession>
<keyword evidence="2" id="KW-0472">Membrane</keyword>
<evidence type="ECO:0000256" key="1">
    <source>
        <dbReference type="ARBA" id="ARBA00005375"/>
    </source>
</evidence>
<reference evidence="3 4" key="1">
    <citation type="submission" date="2018-11" db="EMBL/GenBank/DDBJ databases">
        <authorList>
            <consortium name="Pathogen Informatics"/>
        </authorList>
    </citation>
    <scope>NUCLEOTIDE SEQUENCE [LARGE SCALE GENOMIC DNA]</scope>
</reference>
<dbReference type="Pfam" id="PF00328">
    <property type="entry name" value="His_Phos_2"/>
    <property type="match status" value="1"/>
</dbReference>
<dbReference type="InterPro" id="IPR029033">
    <property type="entry name" value="His_PPase_superfam"/>
</dbReference>
<name>A0A3P7KKF5_STRVU</name>
<feature type="transmembrane region" description="Helical" evidence="2">
    <location>
        <begin position="172"/>
        <end position="190"/>
    </location>
</feature>
<dbReference type="EMBL" id="UYYB01007275">
    <property type="protein sequence ID" value="VDM68002.1"/>
    <property type="molecule type" value="Genomic_DNA"/>
</dbReference>
<sequence>MIDHNTTVIEAMAELKRQERVEAYNSLEKSKLSTGFLTGQLLKELQDKVLGISRRKMALYSTHDATITSLLYNLGVSNHLLPPYTSTILIELHKMDDQHFIKILYRNSSREAFPLQLPSCTALCPWRDFVRFAAPRSFQTREEFEAACENRRNTRKNYLEERTPTKSFNPELIAAAGYFFLLMAVMYFYTTLPSKSLFWLKANVLEP</sequence>
<keyword evidence="4" id="KW-1185">Reference proteome</keyword>
<dbReference type="Gene3D" id="3.40.50.1240">
    <property type="entry name" value="Phosphoglycerate mutase-like"/>
    <property type="match status" value="1"/>
</dbReference>
<dbReference type="InterPro" id="IPR000560">
    <property type="entry name" value="His_Pase_clade-2"/>
</dbReference>